<dbReference type="SUPFAM" id="SSF53807">
    <property type="entry name" value="Helical backbone' metal receptor"/>
    <property type="match status" value="1"/>
</dbReference>
<dbReference type="InterPro" id="IPR002491">
    <property type="entry name" value="ABC_transptr_periplasmic_BD"/>
</dbReference>
<feature type="domain" description="Fe/B12 periplasmic-binding" evidence="3">
    <location>
        <begin position="61"/>
        <end position="309"/>
    </location>
</feature>
<organism evidence="4 5">
    <name type="scientific">Actinokineospora alba</name>
    <dbReference type="NCBI Taxonomy" id="504798"/>
    <lineage>
        <taxon>Bacteria</taxon>
        <taxon>Bacillati</taxon>
        <taxon>Actinomycetota</taxon>
        <taxon>Actinomycetes</taxon>
        <taxon>Pseudonocardiales</taxon>
        <taxon>Pseudonocardiaceae</taxon>
        <taxon>Actinokineospora</taxon>
    </lineage>
</organism>
<dbReference type="InterPro" id="IPR006311">
    <property type="entry name" value="TAT_signal"/>
</dbReference>
<gene>
    <name evidence="4" type="ORF">SAMN05192558_105104</name>
</gene>
<keyword evidence="2" id="KW-0732">Signal</keyword>
<dbReference type="EMBL" id="FNJB01000005">
    <property type="protein sequence ID" value="SDO85193.1"/>
    <property type="molecule type" value="Genomic_DNA"/>
</dbReference>
<dbReference type="GO" id="GO:0071281">
    <property type="term" value="P:cellular response to iron ion"/>
    <property type="evidence" value="ECO:0007669"/>
    <property type="project" value="TreeGrafter"/>
</dbReference>
<feature type="signal peptide" evidence="2">
    <location>
        <begin position="1"/>
        <end position="28"/>
    </location>
</feature>
<dbReference type="PANTHER" id="PTHR30535:SF34">
    <property type="entry name" value="MOLYBDATE-BINDING PROTEIN MOLA"/>
    <property type="match status" value="1"/>
</dbReference>
<accession>A0A1H0MXP7</accession>
<keyword evidence="5" id="KW-1185">Reference proteome</keyword>
<dbReference type="AlphaFoldDB" id="A0A1H0MXP7"/>
<protein>
    <submittedName>
        <fullName evidence="4">Iron complex transport system substrate-binding protein</fullName>
    </submittedName>
</protein>
<dbReference type="OrthoDB" id="6495095at2"/>
<dbReference type="PROSITE" id="PS51257">
    <property type="entry name" value="PROKAR_LIPOPROTEIN"/>
    <property type="match status" value="1"/>
</dbReference>
<evidence type="ECO:0000256" key="1">
    <source>
        <dbReference type="ARBA" id="ARBA00008814"/>
    </source>
</evidence>
<dbReference type="PANTHER" id="PTHR30535">
    <property type="entry name" value="VITAMIN B12-BINDING PROTEIN"/>
    <property type="match status" value="1"/>
</dbReference>
<dbReference type="Gene3D" id="3.40.50.1980">
    <property type="entry name" value="Nitrogenase molybdenum iron protein domain"/>
    <property type="match status" value="2"/>
</dbReference>
<evidence type="ECO:0000313" key="4">
    <source>
        <dbReference type="EMBL" id="SDO85193.1"/>
    </source>
</evidence>
<name>A0A1H0MXP7_9PSEU</name>
<dbReference type="Proteomes" id="UP000199651">
    <property type="component" value="Unassembled WGS sequence"/>
</dbReference>
<evidence type="ECO:0000256" key="2">
    <source>
        <dbReference type="SAM" id="SignalP"/>
    </source>
</evidence>
<comment type="similarity">
    <text evidence="1">Belongs to the bacterial solute-binding protein 8 family.</text>
</comment>
<dbReference type="Pfam" id="PF01497">
    <property type="entry name" value="Peripla_BP_2"/>
    <property type="match status" value="1"/>
</dbReference>
<evidence type="ECO:0000313" key="5">
    <source>
        <dbReference type="Proteomes" id="UP000199651"/>
    </source>
</evidence>
<sequence>MTPQTPRRARRLALALVGALAIAGCATRAPEPAPAPAADTFPVTVTAPDGKPLTLERKPERIVSLSASATETLFAIGAGKQVVAVDEQSNYPPEAPKTTLSGLTPNVEAIAGHTPNLVIASGDAGDMVAGLGKLGIPVLILPAAKNLDDVYAQFELVGKATGNAAQGADLARRTKEDIAKIVHDTPKTDTPRSYYHELDTDLYSVTSKTFIGKVYGLFGMTNIADAADTDASGYPKLSAEYVIKANPTLIFLGDTKCCGQTAETVALRPGWNTIDAVTKNRVVALDDDLASRWGPRIVDLVRAVADALK</sequence>
<evidence type="ECO:0000259" key="3">
    <source>
        <dbReference type="PROSITE" id="PS50983"/>
    </source>
</evidence>
<dbReference type="RefSeq" id="WP_091374620.1">
    <property type="nucleotide sequence ID" value="NZ_FNDV01000002.1"/>
</dbReference>
<dbReference type="PROSITE" id="PS51318">
    <property type="entry name" value="TAT"/>
    <property type="match status" value="1"/>
</dbReference>
<dbReference type="STRING" id="504798.SAMN05421871_102154"/>
<proteinExistence type="inferred from homology"/>
<dbReference type="InterPro" id="IPR050902">
    <property type="entry name" value="ABC_Transporter_SBP"/>
</dbReference>
<feature type="chain" id="PRO_5039419519" evidence="2">
    <location>
        <begin position="29"/>
        <end position="309"/>
    </location>
</feature>
<dbReference type="CDD" id="cd01143">
    <property type="entry name" value="YvrC"/>
    <property type="match status" value="1"/>
</dbReference>
<reference evidence="5" key="1">
    <citation type="submission" date="2016-10" db="EMBL/GenBank/DDBJ databases">
        <authorList>
            <person name="Varghese N."/>
            <person name="Submissions S."/>
        </authorList>
    </citation>
    <scope>NUCLEOTIDE SEQUENCE [LARGE SCALE GENOMIC DNA]</scope>
    <source>
        <strain evidence="5">IBRC-M 10655</strain>
    </source>
</reference>
<dbReference type="PROSITE" id="PS50983">
    <property type="entry name" value="FE_B12_PBP"/>
    <property type="match status" value="1"/>
</dbReference>